<evidence type="ECO:0000256" key="3">
    <source>
        <dbReference type="SAM" id="SignalP"/>
    </source>
</evidence>
<feature type="signal peptide" evidence="3">
    <location>
        <begin position="1"/>
        <end position="28"/>
    </location>
</feature>
<evidence type="ECO:0000256" key="1">
    <source>
        <dbReference type="ARBA" id="ARBA00010333"/>
    </source>
</evidence>
<dbReference type="Proteomes" id="UP000199445">
    <property type="component" value="Unassembled WGS sequence"/>
</dbReference>
<organism evidence="5 6">
    <name type="scientific">Marinobacter persicus</name>
    <dbReference type="NCBI Taxonomy" id="930118"/>
    <lineage>
        <taxon>Bacteria</taxon>
        <taxon>Pseudomonadati</taxon>
        <taxon>Pseudomonadota</taxon>
        <taxon>Gammaproteobacteria</taxon>
        <taxon>Pseudomonadales</taxon>
        <taxon>Marinobacteraceae</taxon>
        <taxon>Marinobacter</taxon>
    </lineage>
</organism>
<dbReference type="AlphaFoldDB" id="A0A1I3WPV0"/>
<evidence type="ECO:0000259" key="4">
    <source>
        <dbReference type="SMART" id="SM00062"/>
    </source>
</evidence>
<dbReference type="Gene3D" id="3.40.190.10">
    <property type="entry name" value="Periplasmic binding protein-like II"/>
    <property type="match status" value="2"/>
</dbReference>
<sequence length="256" mass="29561">MTDRLPSRFRHAALVLLLTLTGAMPAQATHKDKGVFHFNISPNGYPPYLIVDGAEPAGIMWDVVNLILPRMGYRVEPKRIPRKRVDNMLAEGYIDGTPRAIEWTRSPEDFRFTEAIVQVEEVFFFPATSSLEFNSLDDLIGATIVTPLGYIYPALEPYFSDGRIKRFDVSHDRNMFRYLLHSDRFDAALADRLVGRWLLRHENMADHFRSSDKPISQFGFRLMVRKDWEAFTETFNQELAAIRDNGELSAILEKYR</sequence>
<comment type="similarity">
    <text evidence="1">Belongs to the bacterial solute-binding protein 3 family.</text>
</comment>
<dbReference type="PANTHER" id="PTHR35936">
    <property type="entry name" value="MEMBRANE-BOUND LYTIC MUREIN TRANSGLYCOSYLASE F"/>
    <property type="match status" value="1"/>
</dbReference>
<keyword evidence="6" id="KW-1185">Reference proteome</keyword>
<accession>A0A1I3WPV0</accession>
<evidence type="ECO:0000313" key="5">
    <source>
        <dbReference type="EMBL" id="SFK09558.1"/>
    </source>
</evidence>
<protein>
    <submittedName>
        <fullName evidence="5">Amino acid ABC transporter substrate-binding protein, PAAT family</fullName>
    </submittedName>
</protein>
<evidence type="ECO:0000256" key="2">
    <source>
        <dbReference type="ARBA" id="ARBA00022729"/>
    </source>
</evidence>
<proteinExistence type="inferred from homology"/>
<feature type="chain" id="PRO_5011561100" evidence="3">
    <location>
        <begin position="29"/>
        <end position="256"/>
    </location>
</feature>
<dbReference type="InterPro" id="IPR001638">
    <property type="entry name" value="Solute-binding_3/MltF_N"/>
</dbReference>
<feature type="domain" description="Solute-binding protein family 3/N-terminal" evidence="4">
    <location>
        <begin position="35"/>
        <end position="256"/>
    </location>
</feature>
<keyword evidence="2 3" id="KW-0732">Signal</keyword>
<gene>
    <name evidence="5" type="ORF">SAMN05216429_11079</name>
</gene>
<dbReference type="PANTHER" id="PTHR35936:SF6">
    <property type="entry name" value="AMINO ACID ABC TRANSPORTER SUBSTRATE-BINDING PAAT FAMILY PROTEIN"/>
    <property type="match status" value="1"/>
</dbReference>
<dbReference type="SMART" id="SM00062">
    <property type="entry name" value="PBPb"/>
    <property type="match status" value="1"/>
</dbReference>
<reference evidence="5 6" key="1">
    <citation type="submission" date="2016-10" db="EMBL/GenBank/DDBJ databases">
        <authorList>
            <person name="de Groot N.N."/>
        </authorList>
    </citation>
    <scope>NUCLEOTIDE SEQUENCE [LARGE SCALE GENOMIC DNA]</scope>
    <source>
        <strain evidence="5 6">IBRC-M 10445</strain>
    </source>
</reference>
<dbReference type="OrthoDB" id="8771774at2"/>
<dbReference type="Pfam" id="PF00497">
    <property type="entry name" value="SBP_bac_3"/>
    <property type="match status" value="1"/>
</dbReference>
<dbReference type="EMBL" id="FOSC01000010">
    <property type="protein sequence ID" value="SFK09558.1"/>
    <property type="molecule type" value="Genomic_DNA"/>
</dbReference>
<dbReference type="SUPFAM" id="SSF53850">
    <property type="entry name" value="Periplasmic binding protein-like II"/>
    <property type="match status" value="1"/>
</dbReference>
<evidence type="ECO:0000313" key="6">
    <source>
        <dbReference type="Proteomes" id="UP000199445"/>
    </source>
</evidence>
<dbReference type="RefSeq" id="WP_091705794.1">
    <property type="nucleotide sequence ID" value="NZ_BMYN01000006.1"/>
</dbReference>
<name>A0A1I3WPV0_9GAMM</name>